<evidence type="ECO:0000256" key="2">
    <source>
        <dbReference type="ARBA" id="ARBA00022448"/>
    </source>
</evidence>
<feature type="domain" description="ABC transporter" evidence="9">
    <location>
        <begin position="341"/>
        <end position="568"/>
    </location>
</feature>
<evidence type="ECO:0000256" key="3">
    <source>
        <dbReference type="ARBA" id="ARBA00022692"/>
    </source>
</evidence>
<dbReference type="SUPFAM" id="SSF52540">
    <property type="entry name" value="P-loop containing nucleoside triphosphate hydrolases"/>
    <property type="match status" value="1"/>
</dbReference>
<dbReference type="GO" id="GO:0016887">
    <property type="term" value="F:ATP hydrolysis activity"/>
    <property type="evidence" value="ECO:0007669"/>
    <property type="project" value="InterPro"/>
</dbReference>
<feature type="transmembrane region" description="Helical" evidence="8">
    <location>
        <begin position="167"/>
        <end position="192"/>
    </location>
</feature>
<dbReference type="Pfam" id="PF00005">
    <property type="entry name" value="ABC_tran"/>
    <property type="match status" value="1"/>
</dbReference>
<feature type="transmembrane region" description="Helical" evidence="8">
    <location>
        <begin position="142"/>
        <end position="161"/>
    </location>
</feature>
<dbReference type="Gene3D" id="1.20.1560.10">
    <property type="entry name" value="ABC transporter type 1, transmembrane domain"/>
    <property type="match status" value="1"/>
</dbReference>
<keyword evidence="7 8" id="KW-0472">Membrane</keyword>
<evidence type="ECO:0000313" key="12">
    <source>
        <dbReference type="Proteomes" id="UP000258102"/>
    </source>
</evidence>
<dbReference type="PANTHER" id="PTHR43553">
    <property type="entry name" value="HEAVY METAL TRANSPORTER"/>
    <property type="match status" value="1"/>
</dbReference>
<sequence length="570" mass="64158">MSLFKKFTDFAPNKLFISIVFGALAGVVYAMLLPIFTYSLPVEGIGLSIVSDDVKRIWFFDVSRYSFAFLFFMSCLSILVLKTVSQIILVQVGMDMTTQQRVDIYNRIIKAPISSLDNVGSAKLMATITTDVSRVVQGAKTFPDLVISSVSLIFILGYLFYLNTTVFVYATLAIIFGSISYVLPMYIGSLYFKKGRNNIDRLHVAIRSLLYGTKELKMNHDKQKYFFDKFLLKHEYEVLNNDKKGSVIITSAINYGDLISFLVIGFVAFVFISYNPITNERLSAVIMALLFIASPVSKLLNALPQISMANISLKAINDIFDNLPEEQASQEIISLKSWDTLKLRNLEYSYGSSVDRFALGPIDLDIHKNEITFIVGGNGSGKSTLSKVISLHYPYEKGSISFGSNEVNDENLNSCRQFISAIFTDFYLFDTLLGNYSDDQLKKFEGYLNQLGLGDKVSIKDKVFSTISLSDGQKKRLALAVTFLENRELYIFDEWAADQDPHFKELFYTQILPAIKNEGKAIIVISHDDRYFDIADRVVTMEEGKIKSISTKTKSTMQTDESLCTLTVEA</sequence>
<protein>
    <submittedName>
        <fullName evidence="11">Cyclic peptide export ABC transporter</fullName>
    </submittedName>
</protein>
<keyword evidence="5" id="KW-0067">ATP-binding</keyword>
<dbReference type="Gene3D" id="3.40.50.300">
    <property type="entry name" value="P-loop containing nucleotide triphosphate hydrolases"/>
    <property type="match status" value="1"/>
</dbReference>
<dbReference type="GO" id="GO:1904680">
    <property type="term" value="F:peptide transmembrane transporter activity"/>
    <property type="evidence" value="ECO:0007669"/>
    <property type="project" value="InterPro"/>
</dbReference>
<comment type="subcellular location">
    <subcellularLocation>
        <location evidence="1">Cell membrane</location>
        <topology evidence="1">Multi-pass membrane protein</topology>
    </subcellularLocation>
</comment>
<dbReference type="InterPro" id="IPR005898">
    <property type="entry name" value="Cyc_pep_transpt_SyrD/YojI"/>
</dbReference>
<dbReference type="InterPro" id="IPR003439">
    <property type="entry name" value="ABC_transporter-like_ATP-bd"/>
</dbReference>
<keyword evidence="4" id="KW-0547">Nucleotide-binding</keyword>
<evidence type="ECO:0000256" key="4">
    <source>
        <dbReference type="ARBA" id="ARBA00022741"/>
    </source>
</evidence>
<dbReference type="SUPFAM" id="SSF90123">
    <property type="entry name" value="ABC transporter transmembrane region"/>
    <property type="match status" value="1"/>
</dbReference>
<organism evidence="11 12">
    <name type="scientific">Pseudoalteromonas piscicida</name>
    <dbReference type="NCBI Taxonomy" id="43662"/>
    <lineage>
        <taxon>Bacteria</taxon>
        <taxon>Pseudomonadati</taxon>
        <taxon>Pseudomonadota</taxon>
        <taxon>Gammaproteobacteria</taxon>
        <taxon>Alteromonadales</taxon>
        <taxon>Pseudoalteromonadaceae</taxon>
        <taxon>Pseudoalteromonas</taxon>
    </lineage>
</organism>
<dbReference type="InterPro" id="IPR036640">
    <property type="entry name" value="ABC1_TM_sf"/>
</dbReference>
<dbReference type="PROSITE" id="PS50929">
    <property type="entry name" value="ABC_TM1F"/>
    <property type="match status" value="1"/>
</dbReference>
<feature type="transmembrane region" description="Helical" evidence="8">
    <location>
        <begin position="57"/>
        <end position="81"/>
    </location>
</feature>
<dbReference type="GO" id="GO:0043190">
    <property type="term" value="C:ATP-binding cassette (ABC) transporter complex"/>
    <property type="evidence" value="ECO:0007669"/>
    <property type="project" value="TreeGrafter"/>
</dbReference>
<accession>A0AAD0W6C5</accession>
<keyword evidence="3 8" id="KW-0812">Transmembrane</keyword>
<dbReference type="PANTHER" id="PTHR43553:SF11">
    <property type="entry name" value="ABC TRANSPORTER ATP-BINDING_PERMEASE PROTEIN YOJI"/>
    <property type="match status" value="1"/>
</dbReference>
<dbReference type="KEGG" id="ppis:B1L02_18150"/>
<dbReference type="InterPro" id="IPR027417">
    <property type="entry name" value="P-loop_NTPase"/>
</dbReference>
<dbReference type="RefSeq" id="WP_088532149.1">
    <property type="nucleotide sequence ID" value="NZ_CP021646.1"/>
</dbReference>
<dbReference type="GO" id="GO:0015833">
    <property type="term" value="P:peptide transport"/>
    <property type="evidence" value="ECO:0007669"/>
    <property type="project" value="InterPro"/>
</dbReference>
<dbReference type="CDD" id="cd03228">
    <property type="entry name" value="ABCC_MRP_Like"/>
    <property type="match status" value="1"/>
</dbReference>
<feature type="domain" description="ABC transmembrane type-1" evidence="10">
    <location>
        <begin position="15"/>
        <end position="308"/>
    </location>
</feature>
<evidence type="ECO:0000256" key="5">
    <source>
        <dbReference type="ARBA" id="ARBA00022840"/>
    </source>
</evidence>
<keyword evidence="2" id="KW-0813">Transport</keyword>
<name>A0AAD0W6C5_PSEO7</name>
<dbReference type="SMART" id="SM00382">
    <property type="entry name" value="AAA"/>
    <property type="match status" value="1"/>
</dbReference>
<gene>
    <name evidence="11" type="ORF">D0511_18235</name>
</gene>
<feature type="transmembrane region" description="Helical" evidence="8">
    <location>
        <begin position="252"/>
        <end position="272"/>
    </location>
</feature>
<evidence type="ECO:0000256" key="1">
    <source>
        <dbReference type="ARBA" id="ARBA00004651"/>
    </source>
</evidence>
<keyword evidence="6 8" id="KW-1133">Transmembrane helix</keyword>
<dbReference type="InterPro" id="IPR050095">
    <property type="entry name" value="ECF_ABC_transporter_ATP-bd"/>
</dbReference>
<feature type="transmembrane region" description="Helical" evidence="8">
    <location>
        <begin position="15"/>
        <end position="37"/>
    </location>
</feature>
<evidence type="ECO:0000256" key="7">
    <source>
        <dbReference type="ARBA" id="ARBA00023136"/>
    </source>
</evidence>
<evidence type="ECO:0000259" key="9">
    <source>
        <dbReference type="PROSITE" id="PS50893"/>
    </source>
</evidence>
<dbReference type="GO" id="GO:0140359">
    <property type="term" value="F:ABC-type transporter activity"/>
    <property type="evidence" value="ECO:0007669"/>
    <property type="project" value="InterPro"/>
</dbReference>
<dbReference type="NCBIfam" id="TIGR01194">
    <property type="entry name" value="cyc_pep_trnsptr"/>
    <property type="match status" value="1"/>
</dbReference>
<evidence type="ECO:0000256" key="8">
    <source>
        <dbReference type="SAM" id="Phobius"/>
    </source>
</evidence>
<dbReference type="GO" id="GO:0005524">
    <property type="term" value="F:ATP binding"/>
    <property type="evidence" value="ECO:0007669"/>
    <property type="project" value="UniProtKB-KW"/>
</dbReference>
<dbReference type="Proteomes" id="UP000258102">
    <property type="component" value="Chromosome 1"/>
</dbReference>
<evidence type="ECO:0000256" key="6">
    <source>
        <dbReference type="ARBA" id="ARBA00022989"/>
    </source>
</evidence>
<evidence type="ECO:0000259" key="10">
    <source>
        <dbReference type="PROSITE" id="PS50929"/>
    </source>
</evidence>
<reference evidence="11 12" key="1">
    <citation type="submission" date="2018-08" db="EMBL/GenBank/DDBJ databases">
        <title>Whole Genome Sequences of Two Pseudoalteromonas piscicida Strains, DE1-A and DE2-A, which Exhibit Strong Antibacterial Activity against Vibrio vulnificus.</title>
        <authorList>
            <person name="Richards G.P."/>
            <person name="Needleman D.S."/>
            <person name="Watson M.A."/>
            <person name="Polson S.W."/>
        </authorList>
    </citation>
    <scope>NUCLEOTIDE SEQUENCE [LARGE SCALE GENOMIC DNA]</scope>
    <source>
        <strain evidence="11 12">DE2-A</strain>
    </source>
</reference>
<dbReference type="AlphaFoldDB" id="A0AAD0W6C5"/>
<dbReference type="EMBL" id="CP031761">
    <property type="protein sequence ID" value="AXR03813.1"/>
    <property type="molecule type" value="Genomic_DNA"/>
</dbReference>
<evidence type="ECO:0000313" key="11">
    <source>
        <dbReference type="EMBL" id="AXR03813.1"/>
    </source>
</evidence>
<dbReference type="PROSITE" id="PS50893">
    <property type="entry name" value="ABC_TRANSPORTER_2"/>
    <property type="match status" value="1"/>
</dbReference>
<proteinExistence type="predicted"/>
<dbReference type="InterPro" id="IPR011527">
    <property type="entry name" value="ABC1_TM_dom"/>
</dbReference>
<dbReference type="InterPro" id="IPR003593">
    <property type="entry name" value="AAA+_ATPase"/>
</dbReference>